<evidence type="ECO:0000313" key="2">
    <source>
        <dbReference type="EMBL" id="WMG20085.1"/>
    </source>
</evidence>
<geneLocation type="plasmid" evidence="2 3">
    <name>pAYTCM-2</name>
</geneLocation>
<keyword evidence="3" id="KW-1185">Reference proteome</keyword>
<protein>
    <submittedName>
        <fullName evidence="2">Uncharacterized protein</fullName>
    </submittedName>
</protein>
<evidence type="ECO:0000313" key="3">
    <source>
        <dbReference type="Proteomes" id="UP001244586"/>
    </source>
</evidence>
<accession>A0AAJ6IGE3</accession>
<keyword evidence="2" id="KW-0614">Plasmid</keyword>
<sequence>MANVIRKRDEKPTEAADKNDTLTPEQRAELLKTQAEKEAEAKKKAEPKVIERHHAKNGAKKVWIEDDIDPTKEKRKRNKHGTAINFPLFVEEYLAIEAVFEEALKSGQTDSFADYVREVLKAHAKNKLGAKKYEEILSKKYNQVILKKEDKVISE</sequence>
<gene>
    <name evidence="2" type="ORF">QBJ73_19065</name>
</gene>
<dbReference type="AlphaFoldDB" id="A0AAJ6IGE3"/>
<dbReference type="EMBL" id="CP121778">
    <property type="protein sequence ID" value="WMG20085.1"/>
    <property type="molecule type" value="Genomic_DNA"/>
</dbReference>
<dbReference type="Proteomes" id="UP001244586">
    <property type="component" value="Plasmid pAYTCM-2"/>
</dbReference>
<reference evidence="2 3" key="1">
    <citation type="submission" date="2023-04" db="EMBL/GenBank/DDBJ databases">
        <title>Acinetobacter johnsonii isolate AYTCM encoding NDM-1, OXA-58 and PER-1.</title>
        <authorList>
            <person name="Tian C."/>
            <person name="Wang S."/>
            <person name="Fan X."/>
            <person name="Xia D."/>
        </authorList>
    </citation>
    <scope>NUCLEOTIDE SEQUENCE [LARGE SCALE GENOMIC DNA]</scope>
    <source>
        <strain evidence="2 3">AYTCM</strain>
        <plasmid evidence="2 3">pAYTCM-2</plasmid>
    </source>
</reference>
<organism evidence="2 3">
    <name type="scientific">Acinetobacter johnsonii</name>
    <dbReference type="NCBI Taxonomy" id="40214"/>
    <lineage>
        <taxon>Bacteria</taxon>
        <taxon>Pseudomonadati</taxon>
        <taxon>Pseudomonadota</taxon>
        <taxon>Gammaproteobacteria</taxon>
        <taxon>Moraxellales</taxon>
        <taxon>Moraxellaceae</taxon>
        <taxon>Acinetobacter</taxon>
    </lineage>
</organism>
<evidence type="ECO:0000256" key="1">
    <source>
        <dbReference type="SAM" id="MobiDB-lite"/>
    </source>
</evidence>
<dbReference type="RefSeq" id="WP_308469701.1">
    <property type="nucleotide sequence ID" value="NZ_CP121778.1"/>
</dbReference>
<proteinExistence type="predicted"/>
<feature type="compositionally biased region" description="Basic and acidic residues" evidence="1">
    <location>
        <begin position="1"/>
        <end position="52"/>
    </location>
</feature>
<name>A0AAJ6IGE3_ACIJO</name>
<feature type="region of interest" description="Disordered" evidence="1">
    <location>
        <begin position="1"/>
        <end position="57"/>
    </location>
</feature>